<dbReference type="InterPro" id="IPR002781">
    <property type="entry name" value="TM_pro_TauE-like"/>
</dbReference>
<keyword evidence="3 6" id="KW-0812">Transmembrane</keyword>
<evidence type="ECO:0000256" key="3">
    <source>
        <dbReference type="ARBA" id="ARBA00022692"/>
    </source>
</evidence>
<accession>A0A2S7MWX6</accession>
<evidence type="ECO:0000256" key="5">
    <source>
        <dbReference type="ARBA" id="ARBA00023136"/>
    </source>
</evidence>
<dbReference type="OrthoDB" id="554695at2"/>
<evidence type="ECO:0000256" key="6">
    <source>
        <dbReference type="RuleBase" id="RU363041"/>
    </source>
</evidence>
<comment type="subcellular location">
    <subcellularLocation>
        <location evidence="6">Cell membrane</location>
        <topology evidence="6">Multi-pass membrane protein</topology>
    </subcellularLocation>
    <subcellularLocation>
        <location evidence="1">Membrane</location>
        <topology evidence="1">Multi-pass membrane protein</topology>
    </subcellularLocation>
</comment>
<sequence>MEYILIYLIGFIATTVGTLAGGGGLISFPSMLLLGVPVHSAIGANKVSNTVSSFTSFWHLYRKGKVNWKESFWIMPVSIIGGIAGGMTATIMSAFMLNIVASIFLLFGYIISFLGKGNFKNQDKELPINKYSLSGLFGIGMFDGMFGPGQGTLLLNLFGYFNLSYIKAVALVRLATVSSCMGAAVTYIVSGNIIWAVTLSLMLGSITGAQLGVRIAEKLNPQYVKPILRFMTLLLLIQLWINQFADNF</sequence>
<evidence type="ECO:0000256" key="4">
    <source>
        <dbReference type="ARBA" id="ARBA00022989"/>
    </source>
</evidence>
<dbReference type="RefSeq" id="WP_104850440.1">
    <property type="nucleotide sequence ID" value="NZ_PKOZ01000012.1"/>
</dbReference>
<feature type="transmembrane region" description="Helical" evidence="6">
    <location>
        <begin position="227"/>
        <end position="245"/>
    </location>
</feature>
<keyword evidence="5 6" id="KW-0472">Membrane</keyword>
<feature type="transmembrane region" description="Helical" evidence="6">
    <location>
        <begin position="95"/>
        <end position="115"/>
    </location>
</feature>
<reference evidence="7 8" key="1">
    <citation type="submission" date="2017-12" db="EMBL/GenBank/DDBJ databases">
        <title>Taxonomic description and draft genome of Pradoshia cofamensis Gen. nov., sp. nov., a thermotolerant bacillale isolated from anterior gut of earthworm Eisenia fetida.</title>
        <authorList>
            <person name="Saha T."/>
            <person name="Chakraborty R."/>
        </authorList>
    </citation>
    <scope>NUCLEOTIDE SEQUENCE [LARGE SCALE GENOMIC DNA]</scope>
    <source>
        <strain evidence="7 8">EAG3</strain>
    </source>
</reference>
<dbReference type="GO" id="GO:0005886">
    <property type="term" value="C:plasma membrane"/>
    <property type="evidence" value="ECO:0007669"/>
    <property type="project" value="UniProtKB-SubCell"/>
</dbReference>
<evidence type="ECO:0000256" key="2">
    <source>
        <dbReference type="ARBA" id="ARBA00009142"/>
    </source>
</evidence>
<dbReference type="InterPro" id="IPR051598">
    <property type="entry name" value="TSUP/Inactive_protease-like"/>
</dbReference>
<keyword evidence="6" id="KW-1003">Cell membrane</keyword>
<gene>
    <name evidence="7" type="ORF">CYL18_15510</name>
</gene>
<feature type="transmembrane region" description="Helical" evidence="6">
    <location>
        <begin position="194"/>
        <end position="215"/>
    </location>
</feature>
<dbReference type="Pfam" id="PF01925">
    <property type="entry name" value="TauE"/>
    <property type="match status" value="1"/>
</dbReference>
<evidence type="ECO:0000313" key="7">
    <source>
        <dbReference type="EMBL" id="PQD94273.1"/>
    </source>
</evidence>
<comment type="caution">
    <text evidence="7">The sequence shown here is derived from an EMBL/GenBank/DDBJ whole genome shotgun (WGS) entry which is preliminary data.</text>
</comment>
<keyword evidence="8" id="KW-1185">Reference proteome</keyword>
<proteinExistence type="inferred from homology"/>
<name>A0A2S7MWX6_9BACI</name>
<keyword evidence="4 6" id="KW-1133">Transmembrane helix</keyword>
<comment type="similarity">
    <text evidence="2 6">Belongs to the 4-toluene sulfonate uptake permease (TSUP) (TC 2.A.102) family.</text>
</comment>
<dbReference type="PANTHER" id="PTHR43701:SF2">
    <property type="entry name" value="MEMBRANE TRANSPORTER PROTEIN YJNA-RELATED"/>
    <property type="match status" value="1"/>
</dbReference>
<evidence type="ECO:0000313" key="8">
    <source>
        <dbReference type="Proteomes" id="UP000239663"/>
    </source>
</evidence>
<feature type="transmembrane region" description="Helical" evidence="6">
    <location>
        <begin position="135"/>
        <end position="158"/>
    </location>
</feature>
<protein>
    <recommendedName>
        <fullName evidence="6">Probable membrane transporter protein</fullName>
    </recommendedName>
</protein>
<evidence type="ECO:0000256" key="1">
    <source>
        <dbReference type="ARBA" id="ARBA00004141"/>
    </source>
</evidence>
<feature type="transmembrane region" description="Helical" evidence="6">
    <location>
        <begin position="71"/>
        <end position="88"/>
    </location>
</feature>
<organism evidence="7 8">
    <name type="scientific">Pradoshia eiseniae</name>
    <dbReference type="NCBI Taxonomy" id="2064768"/>
    <lineage>
        <taxon>Bacteria</taxon>
        <taxon>Bacillati</taxon>
        <taxon>Bacillota</taxon>
        <taxon>Bacilli</taxon>
        <taxon>Bacillales</taxon>
        <taxon>Bacillaceae</taxon>
        <taxon>Pradoshia</taxon>
    </lineage>
</organism>
<dbReference type="EMBL" id="PKOZ01000012">
    <property type="protein sequence ID" value="PQD94273.1"/>
    <property type="molecule type" value="Genomic_DNA"/>
</dbReference>
<feature type="transmembrane region" description="Helical" evidence="6">
    <location>
        <begin position="5"/>
        <end position="28"/>
    </location>
</feature>
<dbReference type="Proteomes" id="UP000239663">
    <property type="component" value="Unassembled WGS sequence"/>
</dbReference>
<feature type="transmembrane region" description="Helical" evidence="6">
    <location>
        <begin position="170"/>
        <end position="188"/>
    </location>
</feature>
<dbReference type="PANTHER" id="PTHR43701">
    <property type="entry name" value="MEMBRANE TRANSPORTER PROTEIN MJ0441-RELATED"/>
    <property type="match status" value="1"/>
</dbReference>
<dbReference type="AlphaFoldDB" id="A0A2S7MWX6"/>